<dbReference type="Gene3D" id="3.40.50.2000">
    <property type="entry name" value="Glycogen Phosphorylase B"/>
    <property type="match status" value="2"/>
</dbReference>
<dbReference type="Pfam" id="PF13439">
    <property type="entry name" value="Glyco_transf_4"/>
    <property type="match status" value="1"/>
</dbReference>
<proteinExistence type="predicted"/>
<dbReference type="CDD" id="cd03801">
    <property type="entry name" value="GT4_PimA-like"/>
    <property type="match status" value="1"/>
</dbReference>
<name>A0A679KII3_9HYPH</name>
<reference evidence="3" key="1">
    <citation type="submission" date="2019-12" db="EMBL/GenBank/DDBJ databases">
        <authorList>
            <person name="Cremers G."/>
        </authorList>
    </citation>
    <scope>NUCLEOTIDE SEQUENCE</scope>
    <source>
        <strain evidence="3">Mbul2</strain>
    </source>
</reference>
<evidence type="ECO:0000259" key="2">
    <source>
        <dbReference type="Pfam" id="PF13439"/>
    </source>
</evidence>
<dbReference type="AlphaFoldDB" id="A0A679KII3"/>
<evidence type="ECO:0000256" key="1">
    <source>
        <dbReference type="ARBA" id="ARBA00022679"/>
    </source>
</evidence>
<dbReference type="EMBL" id="LR743511">
    <property type="protein sequence ID" value="CAA2144834.1"/>
    <property type="molecule type" value="Genomic_DNA"/>
</dbReference>
<dbReference type="RefSeq" id="WP_339163150.1">
    <property type="nucleotide sequence ID" value="NZ_LR743511.1"/>
</dbReference>
<dbReference type="SUPFAM" id="SSF53756">
    <property type="entry name" value="UDP-Glycosyltransferase/glycogen phosphorylase"/>
    <property type="match status" value="1"/>
</dbReference>
<sequence>MRILILAPWSFRVPSNGGQLRANAIVTAYQNAGHQVQWAGFYHSAETPQREVWPTDIALSPRVMSTFDGFPAHERRSEMSWWNAVAKTSDNFESFVNTVRNAKPDVIQFEEIALWPVVNRLRKEGYLNGVTIVHSSYNFETLAWRHRATATADVTPETLLSISEYEREISQECDLIVTVSEGDAQEFRNIGAANICVAPNGVTAPPCASGNVMGAYMSSRVPYAIFVSSAHPPNAHGIVDLAAQVDGHPLLHGEIVICGKVGSLMRTSLQSRKAGRILERCRYLGWVDDAMLGVLYADARVVILPKLYSGGSNLKTAEAIASGRPIVATRLAFEGFETSVDLPEIRIADEPNEFWNLVDQYLSADQITAPRSPDATKSLLWHNCLQPMIDAVTATQQSLST</sequence>
<dbReference type="PANTHER" id="PTHR46401:SF2">
    <property type="entry name" value="GLYCOSYLTRANSFERASE WBBK-RELATED"/>
    <property type="match status" value="1"/>
</dbReference>
<dbReference type="GO" id="GO:0016757">
    <property type="term" value="F:glycosyltransferase activity"/>
    <property type="evidence" value="ECO:0007669"/>
    <property type="project" value="TreeGrafter"/>
</dbReference>
<feature type="domain" description="Glycosyltransferase subfamily 4-like N-terminal" evidence="2">
    <location>
        <begin position="16"/>
        <end position="202"/>
    </location>
</feature>
<gene>
    <name evidence="3" type="ORF">MBLL_03955</name>
</gene>
<dbReference type="GO" id="GO:0009103">
    <property type="term" value="P:lipopolysaccharide biosynthetic process"/>
    <property type="evidence" value="ECO:0007669"/>
    <property type="project" value="TreeGrafter"/>
</dbReference>
<evidence type="ECO:0000313" key="3">
    <source>
        <dbReference type="EMBL" id="CAA2144834.1"/>
    </source>
</evidence>
<dbReference type="InterPro" id="IPR028098">
    <property type="entry name" value="Glyco_trans_4-like_N"/>
</dbReference>
<accession>A0A679KII3</accession>
<protein>
    <recommendedName>
        <fullName evidence="2">Glycosyltransferase subfamily 4-like N-terminal domain-containing protein</fullName>
    </recommendedName>
</protein>
<dbReference type="Pfam" id="PF13692">
    <property type="entry name" value="Glyco_trans_1_4"/>
    <property type="match status" value="1"/>
</dbReference>
<dbReference type="PANTHER" id="PTHR46401">
    <property type="entry name" value="GLYCOSYLTRANSFERASE WBBK-RELATED"/>
    <property type="match status" value="1"/>
</dbReference>
<keyword evidence="1" id="KW-0808">Transferase</keyword>
<organism evidence="3">
    <name type="scientific">Methylobacterium bullatum</name>
    <dbReference type="NCBI Taxonomy" id="570505"/>
    <lineage>
        <taxon>Bacteria</taxon>
        <taxon>Pseudomonadati</taxon>
        <taxon>Pseudomonadota</taxon>
        <taxon>Alphaproteobacteria</taxon>
        <taxon>Hyphomicrobiales</taxon>
        <taxon>Methylobacteriaceae</taxon>
        <taxon>Methylobacterium</taxon>
    </lineage>
</organism>